<dbReference type="AlphaFoldDB" id="A0A4S4LP52"/>
<evidence type="ECO:0000313" key="3">
    <source>
        <dbReference type="Proteomes" id="UP000308730"/>
    </source>
</evidence>
<proteinExistence type="predicted"/>
<dbReference type="OrthoDB" id="2423954at2759"/>
<dbReference type="InterPro" id="IPR008906">
    <property type="entry name" value="HATC_C_dom"/>
</dbReference>
<reference evidence="2 3" key="1">
    <citation type="submission" date="2019-02" db="EMBL/GenBank/DDBJ databases">
        <title>Genome sequencing of the rare red list fungi Antrodiella citrinella (Flaviporus citrinellus).</title>
        <authorList>
            <person name="Buettner E."/>
            <person name="Kellner H."/>
        </authorList>
    </citation>
    <scope>NUCLEOTIDE SEQUENCE [LARGE SCALE GENOMIC DNA]</scope>
    <source>
        <strain evidence="2 3">DSM 108506</strain>
    </source>
</reference>
<gene>
    <name evidence="2" type="ORF">EUX98_g9654</name>
</gene>
<keyword evidence="3" id="KW-1185">Reference proteome</keyword>
<feature type="domain" description="HAT C-terminal dimerisation" evidence="1">
    <location>
        <begin position="13"/>
        <end position="60"/>
    </location>
</feature>
<organism evidence="2 3">
    <name type="scientific">Antrodiella citrinella</name>
    <dbReference type="NCBI Taxonomy" id="2447956"/>
    <lineage>
        <taxon>Eukaryota</taxon>
        <taxon>Fungi</taxon>
        <taxon>Dikarya</taxon>
        <taxon>Basidiomycota</taxon>
        <taxon>Agaricomycotina</taxon>
        <taxon>Agaricomycetes</taxon>
        <taxon>Polyporales</taxon>
        <taxon>Steccherinaceae</taxon>
        <taxon>Antrodiella</taxon>
    </lineage>
</organism>
<feature type="non-terminal residue" evidence="2">
    <location>
        <position position="99"/>
    </location>
</feature>
<accession>A0A4S4LP52</accession>
<protein>
    <recommendedName>
        <fullName evidence="1">HAT C-terminal dimerisation domain-containing protein</fullName>
    </recommendedName>
</protein>
<evidence type="ECO:0000313" key="2">
    <source>
        <dbReference type="EMBL" id="THH14032.1"/>
    </source>
</evidence>
<evidence type="ECO:0000259" key="1">
    <source>
        <dbReference type="Pfam" id="PF05699"/>
    </source>
</evidence>
<dbReference type="EMBL" id="SGPM01000991">
    <property type="protein sequence ID" value="THH14032.1"/>
    <property type="molecule type" value="Genomic_DNA"/>
</dbReference>
<dbReference type="Pfam" id="PF05699">
    <property type="entry name" value="Dimer_Tnp_hAT"/>
    <property type="match status" value="1"/>
</dbReference>
<dbReference type="SUPFAM" id="SSF53098">
    <property type="entry name" value="Ribonuclease H-like"/>
    <property type="match status" value="1"/>
</dbReference>
<sequence>MDDHSDSGRNNFIKLAIRILSVVTNSASAERVFSQMGLTHTRLRNRFKPLKVHKMVMLKMDLKRRYRDDSTKRLKRKFTELTTTVPVLPPSESSTERPV</sequence>
<dbReference type="InterPro" id="IPR012337">
    <property type="entry name" value="RNaseH-like_sf"/>
</dbReference>
<dbReference type="Proteomes" id="UP000308730">
    <property type="component" value="Unassembled WGS sequence"/>
</dbReference>
<comment type="caution">
    <text evidence="2">The sequence shown here is derived from an EMBL/GenBank/DDBJ whole genome shotgun (WGS) entry which is preliminary data.</text>
</comment>
<name>A0A4S4LP52_9APHY</name>
<dbReference type="GO" id="GO:0046983">
    <property type="term" value="F:protein dimerization activity"/>
    <property type="evidence" value="ECO:0007669"/>
    <property type="project" value="InterPro"/>
</dbReference>